<feature type="compositionally biased region" description="Basic and acidic residues" evidence="1">
    <location>
        <begin position="81"/>
        <end position="91"/>
    </location>
</feature>
<accession>A0AAV9S7C1</accession>
<proteinExistence type="predicted"/>
<reference evidence="2 3" key="1">
    <citation type="submission" date="2021-06" db="EMBL/GenBank/DDBJ databases">
        <authorList>
            <person name="Palmer J.M."/>
        </authorList>
    </citation>
    <scope>NUCLEOTIDE SEQUENCE [LARGE SCALE GENOMIC DNA]</scope>
    <source>
        <strain evidence="2 3">MEX-2019</strain>
        <tissue evidence="2">Muscle</tissue>
    </source>
</reference>
<dbReference type="Proteomes" id="UP001311232">
    <property type="component" value="Unassembled WGS sequence"/>
</dbReference>
<evidence type="ECO:0000313" key="3">
    <source>
        <dbReference type="Proteomes" id="UP001311232"/>
    </source>
</evidence>
<dbReference type="EMBL" id="JAHHUM010000756">
    <property type="protein sequence ID" value="KAK5617273.1"/>
    <property type="molecule type" value="Genomic_DNA"/>
</dbReference>
<dbReference type="AlphaFoldDB" id="A0AAV9S7C1"/>
<feature type="region of interest" description="Disordered" evidence="1">
    <location>
        <begin position="28"/>
        <end position="91"/>
    </location>
</feature>
<evidence type="ECO:0000256" key="1">
    <source>
        <dbReference type="SAM" id="MobiDB-lite"/>
    </source>
</evidence>
<organism evidence="2 3">
    <name type="scientific">Crenichthys baileyi</name>
    <name type="common">White River springfish</name>
    <dbReference type="NCBI Taxonomy" id="28760"/>
    <lineage>
        <taxon>Eukaryota</taxon>
        <taxon>Metazoa</taxon>
        <taxon>Chordata</taxon>
        <taxon>Craniata</taxon>
        <taxon>Vertebrata</taxon>
        <taxon>Euteleostomi</taxon>
        <taxon>Actinopterygii</taxon>
        <taxon>Neopterygii</taxon>
        <taxon>Teleostei</taxon>
        <taxon>Neoteleostei</taxon>
        <taxon>Acanthomorphata</taxon>
        <taxon>Ovalentaria</taxon>
        <taxon>Atherinomorphae</taxon>
        <taxon>Cyprinodontiformes</taxon>
        <taxon>Goodeidae</taxon>
        <taxon>Crenichthys</taxon>
    </lineage>
</organism>
<name>A0AAV9S7C1_9TELE</name>
<gene>
    <name evidence="2" type="ORF">CRENBAI_008956</name>
</gene>
<sequence>MNSTRFWHQRFGFQSVRGGTLHLYCITGPKTKGQNGPLPGRLDRKEAGHQSDTPEGCSIYISGEEQSGQQEAANMPPGSRPDGEEPQRLRH</sequence>
<comment type="caution">
    <text evidence="2">The sequence shown here is derived from an EMBL/GenBank/DDBJ whole genome shotgun (WGS) entry which is preliminary data.</text>
</comment>
<evidence type="ECO:0000313" key="2">
    <source>
        <dbReference type="EMBL" id="KAK5617273.1"/>
    </source>
</evidence>
<protein>
    <submittedName>
        <fullName evidence="2">Uncharacterized protein</fullName>
    </submittedName>
</protein>
<keyword evidence="3" id="KW-1185">Reference proteome</keyword>